<organism evidence="2 3">
    <name type="scientific">Actinomadura litoris</name>
    <dbReference type="NCBI Taxonomy" id="2678616"/>
    <lineage>
        <taxon>Bacteria</taxon>
        <taxon>Bacillati</taxon>
        <taxon>Actinomycetota</taxon>
        <taxon>Actinomycetes</taxon>
        <taxon>Streptosporangiales</taxon>
        <taxon>Thermomonosporaceae</taxon>
        <taxon>Actinomadura</taxon>
    </lineage>
</organism>
<evidence type="ECO:0008006" key="4">
    <source>
        <dbReference type="Google" id="ProtNLM"/>
    </source>
</evidence>
<accession>A0A7K1KWE6</accession>
<evidence type="ECO:0000256" key="1">
    <source>
        <dbReference type="SAM" id="SignalP"/>
    </source>
</evidence>
<comment type="caution">
    <text evidence="2">The sequence shown here is derived from an EMBL/GenBank/DDBJ whole genome shotgun (WGS) entry which is preliminary data.</text>
</comment>
<dbReference type="EMBL" id="WOFH01000002">
    <property type="protein sequence ID" value="MUN36514.1"/>
    <property type="molecule type" value="Genomic_DNA"/>
</dbReference>
<dbReference type="Proteomes" id="UP000432015">
    <property type="component" value="Unassembled WGS sequence"/>
</dbReference>
<dbReference type="PROSITE" id="PS51257">
    <property type="entry name" value="PROKAR_LIPOPROTEIN"/>
    <property type="match status" value="1"/>
</dbReference>
<feature type="signal peptide" evidence="1">
    <location>
        <begin position="1"/>
        <end position="30"/>
    </location>
</feature>
<protein>
    <recommendedName>
        <fullName evidence="4">Lipoprotein</fullName>
    </recommendedName>
</protein>
<gene>
    <name evidence="2" type="ORF">GNZ18_07860</name>
</gene>
<reference evidence="2 3" key="1">
    <citation type="submission" date="2019-11" db="EMBL/GenBank/DDBJ databases">
        <authorList>
            <person name="Cao P."/>
        </authorList>
    </citation>
    <scope>NUCLEOTIDE SEQUENCE [LARGE SCALE GENOMIC DNA]</scope>
    <source>
        <strain evidence="2 3">NEAU-AAG5</strain>
    </source>
</reference>
<dbReference type="RefSeq" id="WP_156215499.1">
    <property type="nucleotide sequence ID" value="NZ_WOFH01000002.1"/>
</dbReference>
<keyword evidence="1" id="KW-0732">Signal</keyword>
<feature type="chain" id="PRO_5029606369" description="Lipoprotein" evidence="1">
    <location>
        <begin position="31"/>
        <end position="147"/>
    </location>
</feature>
<dbReference type="AlphaFoldDB" id="A0A7K1KWE6"/>
<sequence length="147" mass="15226">MADMKLRRLPLLLLLPCAAALIACASGASAGTDDPTIKPGAPFTLAPGQTGRLDGGALTVRFDGVSDDSRCPATVDCVWAGSATVHLTITFGEAAPAARDLYVNGTSAKTVAVSGYKVSLIGLAPERQSTKPLPKDAYRAKLRVDRD</sequence>
<evidence type="ECO:0000313" key="3">
    <source>
        <dbReference type="Proteomes" id="UP000432015"/>
    </source>
</evidence>
<evidence type="ECO:0000313" key="2">
    <source>
        <dbReference type="EMBL" id="MUN36514.1"/>
    </source>
</evidence>
<name>A0A7K1KWE6_9ACTN</name>
<proteinExistence type="predicted"/>
<keyword evidence="3" id="KW-1185">Reference proteome</keyword>